<dbReference type="EMBL" id="LR721786">
    <property type="protein sequence ID" value="VVW64649.1"/>
    <property type="molecule type" value="Genomic_DNA"/>
</dbReference>
<sequence>MIVALGAGPWDALFGGGNVPAFVLASLAALVAAVIAARKLPRLSNNAPAAFHGFG</sequence>
<keyword evidence="1" id="KW-1133">Transmembrane helix</keyword>
<proteinExistence type="predicted"/>
<dbReference type="AlphaFoldDB" id="A0A5K1FND3"/>
<protein>
    <submittedName>
        <fullName evidence="2">Uncharacterized protein</fullName>
    </submittedName>
</protein>
<keyword evidence="1" id="KW-0472">Membrane</keyword>
<gene>
    <name evidence="2" type="ORF">NYM_LOCUS24907</name>
</gene>
<name>A0A5K1FND3_9MAGN</name>
<reference evidence="2" key="1">
    <citation type="submission" date="2019-09" db="EMBL/GenBank/DDBJ databases">
        <authorList>
            <person name="Zhang L."/>
        </authorList>
    </citation>
    <scope>NUCLEOTIDE SEQUENCE</scope>
</reference>
<feature type="transmembrane region" description="Helical" evidence="1">
    <location>
        <begin position="19"/>
        <end position="37"/>
    </location>
</feature>
<organism evidence="2">
    <name type="scientific">Nymphaea colorata</name>
    <name type="common">pocket water lily</name>
    <dbReference type="NCBI Taxonomy" id="210225"/>
    <lineage>
        <taxon>Eukaryota</taxon>
        <taxon>Viridiplantae</taxon>
        <taxon>Streptophyta</taxon>
        <taxon>Embryophyta</taxon>
        <taxon>Tracheophyta</taxon>
        <taxon>Spermatophyta</taxon>
        <taxon>Magnoliopsida</taxon>
        <taxon>Nymphaeales</taxon>
        <taxon>Nymphaeaceae</taxon>
        <taxon>Nymphaea</taxon>
    </lineage>
</organism>
<keyword evidence="1" id="KW-0812">Transmembrane</keyword>
<accession>A0A5K1FND3</accession>
<evidence type="ECO:0000313" key="2">
    <source>
        <dbReference type="EMBL" id="VVW64649.1"/>
    </source>
</evidence>
<evidence type="ECO:0000256" key="1">
    <source>
        <dbReference type="SAM" id="Phobius"/>
    </source>
</evidence>